<keyword evidence="4" id="KW-0119">Carbohydrate metabolism</keyword>
<dbReference type="InterPro" id="IPR008979">
    <property type="entry name" value="Galactose-bd-like_sf"/>
</dbReference>
<accession>A0ABY1WM00</accession>
<evidence type="ECO:0000256" key="6">
    <source>
        <dbReference type="ARBA" id="ARBA00023295"/>
    </source>
</evidence>
<dbReference type="RefSeq" id="WP_130567726.1">
    <property type="nucleotide sequence ID" value="NZ_SHLY01000007.1"/>
</dbReference>
<evidence type="ECO:0000256" key="7">
    <source>
        <dbReference type="SAM" id="SignalP"/>
    </source>
</evidence>
<dbReference type="EC" id="3.2.1.8" evidence="3"/>
<dbReference type="SUPFAM" id="SSF49785">
    <property type="entry name" value="Galactose-binding domain-like"/>
    <property type="match status" value="2"/>
</dbReference>
<evidence type="ECO:0000256" key="4">
    <source>
        <dbReference type="ARBA" id="ARBA00022651"/>
    </source>
</evidence>
<evidence type="ECO:0000313" key="10">
    <source>
        <dbReference type="Proteomes" id="UP000292544"/>
    </source>
</evidence>
<keyword evidence="7" id="KW-0732">Signal</keyword>
<gene>
    <name evidence="9" type="ORF">EXY25_16510</name>
</gene>
<dbReference type="Gene3D" id="2.60.120.260">
    <property type="entry name" value="Galactose-binding domain-like"/>
    <property type="match status" value="3"/>
</dbReference>
<dbReference type="PANTHER" id="PTHR31490:SF88">
    <property type="entry name" value="BETA-XYLANASE"/>
    <property type="match status" value="1"/>
</dbReference>
<evidence type="ECO:0000256" key="2">
    <source>
        <dbReference type="ARBA" id="ARBA00007495"/>
    </source>
</evidence>
<name>A0ABY1WM00_9GAMM</name>
<keyword evidence="10" id="KW-1185">Reference proteome</keyword>
<feature type="chain" id="PRO_5045109657" description="endo-1,4-beta-xylanase" evidence="7">
    <location>
        <begin position="25"/>
        <end position="812"/>
    </location>
</feature>
<comment type="caution">
    <text evidence="9">The sequence shown here is derived from an EMBL/GenBank/DDBJ whole genome shotgun (WGS) entry which is preliminary data.</text>
</comment>
<keyword evidence="4" id="KW-0624">Polysaccharide degradation</keyword>
<reference evidence="10" key="1">
    <citation type="submission" date="2019-02" db="EMBL/GenBank/DDBJ databases">
        <title>Draft genome sequence of Muricauda sp. 176CP4-71.</title>
        <authorList>
            <person name="Park J.-S."/>
        </authorList>
    </citation>
    <scope>NUCLEOTIDE SEQUENCE [LARGE SCALE GENOMIC DNA]</scope>
    <source>
        <strain evidence="10">176GS2-150</strain>
    </source>
</reference>
<dbReference type="PANTHER" id="PTHR31490">
    <property type="entry name" value="GLYCOSYL HYDROLASE"/>
    <property type="match status" value="1"/>
</dbReference>
<protein>
    <recommendedName>
        <fullName evidence="3">endo-1,4-beta-xylanase</fullName>
        <ecNumber evidence="3">3.2.1.8</ecNumber>
    </recommendedName>
</protein>
<evidence type="ECO:0000259" key="8">
    <source>
        <dbReference type="Pfam" id="PF02018"/>
    </source>
</evidence>
<keyword evidence="4" id="KW-0858">Xylan degradation</keyword>
<dbReference type="InterPro" id="IPR003305">
    <property type="entry name" value="CenC_carb-bd"/>
</dbReference>
<feature type="domain" description="CBM-cenC" evidence="8">
    <location>
        <begin position="667"/>
        <end position="796"/>
    </location>
</feature>
<comment type="catalytic activity">
    <reaction evidence="1">
        <text>Endohydrolysis of (1-&gt;4)-beta-D-xylosidic linkages in xylans.</text>
        <dbReference type="EC" id="3.2.1.8"/>
    </reaction>
</comment>
<dbReference type="EMBL" id="SHLY01000007">
    <property type="protein sequence ID" value="TAA41836.1"/>
    <property type="molecule type" value="Genomic_DNA"/>
</dbReference>
<dbReference type="Proteomes" id="UP000292544">
    <property type="component" value="Unassembled WGS sequence"/>
</dbReference>
<dbReference type="Pfam" id="PF02018">
    <property type="entry name" value="CBM_4_9"/>
    <property type="match status" value="1"/>
</dbReference>
<organism evidence="9 10">
    <name type="scientific">Corallincola spongiicola</name>
    <dbReference type="NCBI Taxonomy" id="2520508"/>
    <lineage>
        <taxon>Bacteria</taxon>
        <taxon>Pseudomonadati</taxon>
        <taxon>Pseudomonadota</taxon>
        <taxon>Gammaproteobacteria</taxon>
        <taxon>Alteromonadales</taxon>
        <taxon>Psychromonadaceae</taxon>
        <taxon>Corallincola</taxon>
    </lineage>
</organism>
<evidence type="ECO:0000256" key="1">
    <source>
        <dbReference type="ARBA" id="ARBA00000681"/>
    </source>
</evidence>
<proteinExistence type="inferred from homology"/>
<dbReference type="InterPro" id="IPR044846">
    <property type="entry name" value="GH10"/>
</dbReference>
<dbReference type="CDD" id="cd02795">
    <property type="entry name" value="CBM6-CBM35-CBM36_like"/>
    <property type="match status" value="1"/>
</dbReference>
<keyword evidence="5" id="KW-0378">Hydrolase</keyword>
<evidence type="ECO:0000256" key="5">
    <source>
        <dbReference type="ARBA" id="ARBA00022801"/>
    </source>
</evidence>
<sequence length="812" mass="89456">MMKNFFFCCSCIGVLLSLAFTAEAGRYAGGVPINIDQNVSFNFNIASQGTRTATVWYNNDIAIAIEGANASTYDRATMEKVVALMAASKASFEDFTGLRNLPLNGNYRGLPTIQVPKDNNGYGGLAAHGIFGLSVGSGLFNPFYERIKSGNISIDQVWLYEMNRNYYKSGSNGWNAWIDWACDGNNSNYGYWTVGFNNAAAFWIVDDLGVELHYFGKYYDQFRADHKKDYDKYLSNSSYNFDNVWAKSRLAWRSGTINTLMSATLLEMYDNFGGKPFVQRLYQQLDNNPRLSNRFDHQTARDNWYRAVSRASRKDQSDYFENTLRWAISSGAKATIKRELGNSDGGDDSGVIVQAEDATLYGLFKVGNDSTASAGQYIHSEYVGNYYDTNIEANRAELLFSVPQSGLYALKATTYAPNTAADSFYIEVNDGPRQIWDINNASYYEEMDVNYRNEASEVTIDISAGQHKITVYVREDGARLDRFRLVRIGDGNGGTDDGSGGGGDTDQPSTITVEAETAELYGAFRVGTDSAASAGRYIDSIHQGNYYEGAAINANRAEFTVTATGAGRYQLKGTVYAPESSADSFWIKVNGGDLHLWDTHNKAIYQEMDVNSRGVSEIVEVDLRAGQNTITVYVREDGTRLDQLRLIPIGGDSGGGDPVPDPDPETNLLQNGDFESGNTAGWVPGYSATTAVTTSAYTGNYALSSTNRTEWYHGPKQVVTNTLTVGKTYQLSAWVRMVSGTSSKIESRLLTQDGNGHTWTKLGQVSGSTQWQEITAEFTVTATGSLRQAELYFFGPHAGSEFIVDDVVLTEK</sequence>
<feature type="signal peptide" evidence="7">
    <location>
        <begin position="1"/>
        <end position="24"/>
    </location>
</feature>
<evidence type="ECO:0000313" key="9">
    <source>
        <dbReference type="EMBL" id="TAA41836.1"/>
    </source>
</evidence>
<comment type="similarity">
    <text evidence="2">Belongs to the glycosyl hydrolase 10 (cellulase F) family.</text>
</comment>
<keyword evidence="6" id="KW-0326">Glycosidase</keyword>
<evidence type="ECO:0000256" key="3">
    <source>
        <dbReference type="ARBA" id="ARBA00012590"/>
    </source>
</evidence>